<dbReference type="STRING" id="3068.D8U9J3"/>
<dbReference type="GeneID" id="9616261"/>
<dbReference type="SFLD" id="SFLDG01016">
    <property type="entry name" value="Prenyltransferase_Like_2"/>
    <property type="match status" value="1"/>
</dbReference>
<evidence type="ECO:0000256" key="4">
    <source>
        <dbReference type="RuleBase" id="RU362003"/>
    </source>
</evidence>
<dbReference type="KEGG" id="vcn:VOLCADRAFT_96220"/>
<dbReference type="RefSeq" id="XP_002955292.1">
    <property type="nucleotide sequence ID" value="XM_002955246.1"/>
</dbReference>
<dbReference type="GO" id="GO:0016104">
    <property type="term" value="P:triterpenoid biosynthetic process"/>
    <property type="evidence" value="ECO:0007669"/>
    <property type="project" value="InterPro"/>
</dbReference>
<keyword evidence="3 4" id="KW-0413">Isomerase</keyword>
<dbReference type="PANTHER" id="PTHR11764">
    <property type="entry name" value="TERPENE CYCLASE/MUTASE FAMILY MEMBER"/>
    <property type="match status" value="1"/>
</dbReference>
<proteinExistence type="inferred from homology"/>
<dbReference type="AlphaFoldDB" id="D8U9J3"/>
<dbReference type="SUPFAM" id="SSF48239">
    <property type="entry name" value="Terpenoid cyclases/Protein prenyltransferases"/>
    <property type="match status" value="2"/>
</dbReference>
<dbReference type="GO" id="GO:0005811">
    <property type="term" value="C:lipid droplet"/>
    <property type="evidence" value="ECO:0007669"/>
    <property type="project" value="InterPro"/>
</dbReference>
<feature type="region of interest" description="Disordered" evidence="5">
    <location>
        <begin position="1"/>
        <end position="20"/>
    </location>
</feature>
<organism evidence="9">
    <name type="scientific">Volvox carteri f. nagariensis</name>
    <dbReference type="NCBI Taxonomy" id="3068"/>
    <lineage>
        <taxon>Eukaryota</taxon>
        <taxon>Viridiplantae</taxon>
        <taxon>Chlorophyta</taxon>
        <taxon>core chlorophytes</taxon>
        <taxon>Chlorophyceae</taxon>
        <taxon>CS clade</taxon>
        <taxon>Chlamydomonadales</taxon>
        <taxon>Volvocaceae</taxon>
        <taxon>Volvox</taxon>
    </lineage>
</organism>
<evidence type="ECO:0000259" key="6">
    <source>
        <dbReference type="Pfam" id="PF13243"/>
    </source>
</evidence>
<dbReference type="Pfam" id="PF13249">
    <property type="entry name" value="SQHop_cyclase_N"/>
    <property type="match status" value="1"/>
</dbReference>
<evidence type="ECO:0000259" key="7">
    <source>
        <dbReference type="Pfam" id="PF13249"/>
    </source>
</evidence>
<accession>D8U9J3</accession>
<feature type="domain" description="Squalene cyclase N-terminal" evidence="7">
    <location>
        <begin position="107"/>
        <end position="243"/>
    </location>
</feature>
<reference evidence="8 9" key="1">
    <citation type="journal article" date="2010" name="Science">
        <title>Genomic analysis of organismal complexity in the multicellular green alga Volvox carteri.</title>
        <authorList>
            <person name="Prochnik S.E."/>
            <person name="Umen J."/>
            <person name="Nedelcu A.M."/>
            <person name="Hallmann A."/>
            <person name="Miller S.M."/>
            <person name="Nishii I."/>
            <person name="Ferris P."/>
            <person name="Kuo A."/>
            <person name="Mitros T."/>
            <person name="Fritz-Laylin L.K."/>
            <person name="Hellsten U."/>
            <person name="Chapman J."/>
            <person name="Simakov O."/>
            <person name="Rensing S.A."/>
            <person name="Terry A."/>
            <person name="Pangilinan J."/>
            <person name="Kapitonov V."/>
            <person name="Jurka J."/>
            <person name="Salamov A."/>
            <person name="Shapiro H."/>
            <person name="Schmutz J."/>
            <person name="Grimwood J."/>
            <person name="Lindquist E."/>
            <person name="Lucas S."/>
            <person name="Grigoriev I.V."/>
            <person name="Schmitt R."/>
            <person name="Kirk D."/>
            <person name="Rokhsar D.S."/>
        </authorList>
    </citation>
    <scope>NUCLEOTIDE SEQUENCE [LARGE SCALE GENOMIC DNA]</scope>
    <source>
        <strain evidence="9">f. Nagariensis / Eve</strain>
    </source>
</reference>
<dbReference type="FunCoup" id="D8U9J3">
    <property type="interactions" value="1220"/>
</dbReference>
<dbReference type="NCBIfam" id="TIGR01787">
    <property type="entry name" value="squalene_cyclas"/>
    <property type="match status" value="1"/>
</dbReference>
<dbReference type="Proteomes" id="UP000001058">
    <property type="component" value="Unassembled WGS sequence"/>
</dbReference>
<dbReference type="InterPro" id="IPR018333">
    <property type="entry name" value="Squalene_cyclase"/>
</dbReference>
<dbReference type="InParanoid" id="D8U9J3"/>
<dbReference type="PANTHER" id="PTHR11764:SF20">
    <property type="entry name" value="LANOSTEROL SYNTHASE"/>
    <property type="match status" value="1"/>
</dbReference>
<evidence type="ECO:0000313" key="9">
    <source>
        <dbReference type="Proteomes" id="UP000001058"/>
    </source>
</evidence>
<feature type="domain" description="Squalene cyclase C-terminal" evidence="6">
    <location>
        <begin position="438"/>
        <end position="775"/>
    </location>
</feature>
<dbReference type="InterPro" id="IPR032696">
    <property type="entry name" value="SQ_cyclase_C"/>
</dbReference>
<evidence type="ECO:0000256" key="2">
    <source>
        <dbReference type="ARBA" id="ARBA00022737"/>
    </source>
</evidence>
<dbReference type="OrthoDB" id="21502at2759"/>
<dbReference type="InterPro" id="IPR008930">
    <property type="entry name" value="Terpenoid_cyclase/PrenylTrfase"/>
</dbReference>
<dbReference type="FunFam" id="1.50.10.20:FF:000011">
    <property type="entry name" value="Terpene cyclase/mutase family member"/>
    <property type="match status" value="1"/>
</dbReference>
<dbReference type="Gene3D" id="1.50.10.20">
    <property type="match status" value="2"/>
</dbReference>
<evidence type="ECO:0000256" key="5">
    <source>
        <dbReference type="SAM" id="MobiDB-lite"/>
    </source>
</evidence>
<dbReference type="eggNOG" id="KOG0497">
    <property type="taxonomic scope" value="Eukaryota"/>
</dbReference>
<evidence type="ECO:0000256" key="3">
    <source>
        <dbReference type="ARBA" id="ARBA00023235"/>
    </source>
</evidence>
<protein>
    <recommendedName>
        <fullName evidence="4">Terpene cyclase/mutase family member</fullName>
        <ecNumber evidence="4">5.4.99.-</ecNumber>
    </recommendedName>
</protein>
<evidence type="ECO:0000313" key="8">
    <source>
        <dbReference type="EMBL" id="EFJ43592.1"/>
    </source>
</evidence>
<keyword evidence="9" id="KW-1185">Reference proteome</keyword>
<comment type="similarity">
    <text evidence="1 4">Belongs to the terpene cyclase/mutase family.</text>
</comment>
<dbReference type="GO" id="GO:0016866">
    <property type="term" value="F:intramolecular transferase activity"/>
    <property type="evidence" value="ECO:0007669"/>
    <property type="project" value="InterPro"/>
</dbReference>
<keyword evidence="2" id="KW-0677">Repeat</keyword>
<sequence>MWTFVSAGSSGGDPLLRSLNNNKGRQTWEFNEKAGTPELRAEVERLRADFTANKDKQHHSADELLRLQSADRIRAKKHAPPSGEVPEQLTPERVEAHLNGAISFYECLQQDDGHWPGDYGGPMFLLPGLVIGLYTTGALDQVFTPHHKQEALRYLANHQNDDGGFGLHIEGGSTMFGTGLNYVMARLLGMGPDEDLTRRAREWVNSRPRGGYLHHQLGQVLAGSARGVPWDGMNPLTPEMWLLAVQQMDGHRLPAPGPLLVYLPMSYVYGMRGTCKETALTAAISQPLPPRSHLRNSPPGSHHIRTWPTHMPYRQELYPMPYSKIDWNAARNQCAKEDLYYPHPLVQDVLWWALYRAENVLQGSFLRRMALKECMKHIHYEDENTRYIDIGPVNKVVNMLCCWLEDPNGLPYKKHLVRVADYLWVAEDGLKMQGYNGSQLWDTSFAVQALAEAGLLDVTAASLARAHAYVEQSQVVEEAAPPLDRYYRHISKGAWPFSTRDHGWPISDCSSEGLKAALALAGLPADKVGEPIPAERLYDCVNVILSYQNSDGGMATYENTRSFHWLEILNPAETFGDIIVDYSYVECTSACITALAAFRKRHPDHRPSEISAALGRAEAFIRSIQRADGSWYGSWGVCFTYACWFGITGLVALGHNYHNDPAVRRCCEFLAVRQREDGGWGESYLSCQDKVYSQLDGDSHVVNTSWAMLALLAAGYHRVDPAPFHRAARFLLRMQLPSGDWPQQHISGVFNRNCMITYANYRNIFPIWALGHYRRLVLLGEEEITKH</sequence>
<dbReference type="Pfam" id="PF13243">
    <property type="entry name" value="SQHop_cyclase_C"/>
    <property type="match status" value="1"/>
</dbReference>
<dbReference type="PROSITE" id="PS01074">
    <property type="entry name" value="TERPENE_SYNTHASES"/>
    <property type="match status" value="1"/>
</dbReference>
<dbReference type="EC" id="5.4.99.-" evidence="4"/>
<evidence type="ECO:0000256" key="1">
    <source>
        <dbReference type="ARBA" id="ARBA00009755"/>
    </source>
</evidence>
<name>D8U9J3_VOLCA</name>
<dbReference type="InterPro" id="IPR002365">
    <property type="entry name" value="Terpene_synthase_CS"/>
</dbReference>
<dbReference type="InterPro" id="IPR032697">
    <property type="entry name" value="SQ_cyclase_N"/>
</dbReference>
<gene>
    <name evidence="8" type="ORF">VOLCADRAFT_96220</name>
</gene>
<dbReference type="EMBL" id="GL378371">
    <property type="protein sequence ID" value="EFJ43592.1"/>
    <property type="molecule type" value="Genomic_DNA"/>
</dbReference>
<dbReference type="CDD" id="cd02892">
    <property type="entry name" value="SQCY_1"/>
    <property type="match status" value="1"/>
</dbReference>